<protein>
    <recommendedName>
        <fullName evidence="4">Corrinoid adenosyltransferase</fullName>
        <ecNumber evidence="4">2.5.1.17</ecNumber>
    </recommendedName>
    <alternativeName>
        <fullName evidence="4">Cob(II)alamin adenosyltransferase</fullName>
    </alternativeName>
    <alternativeName>
        <fullName evidence="4">Cob(II)yrinic acid a,c-diamide adenosyltransferase</fullName>
    </alternativeName>
    <alternativeName>
        <fullName evidence="4">Cobinamide/cobalamin adenosyltransferase</fullName>
    </alternativeName>
</protein>
<evidence type="ECO:0000256" key="4">
    <source>
        <dbReference type="RuleBase" id="RU366026"/>
    </source>
</evidence>
<feature type="domain" description="Cobalamin adenosyltransferase-like" evidence="5">
    <location>
        <begin position="3"/>
        <end position="162"/>
    </location>
</feature>
<dbReference type="GO" id="GO:0008817">
    <property type="term" value="F:corrinoid adenosyltransferase activity"/>
    <property type="evidence" value="ECO:0007669"/>
    <property type="project" value="UniProtKB-UniRule"/>
</dbReference>
<comment type="catalytic activity">
    <reaction evidence="4">
        <text>2 cob(II)alamin + reduced [electron-transfer flavoprotein] + 2 ATP = 2 adenosylcob(III)alamin + 2 triphosphate + oxidized [electron-transfer flavoprotein] + 3 H(+)</text>
        <dbReference type="Rhea" id="RHEA:28671"/>
        <dbReference type="Rhea" id="RHEA-COMP:10685"/>
        <dbReference type="Rhea" id="RHEA-COMP:10686"/>
        <dbReference type="ChEBI" id="CHEBI:15378"/>
        <dbReference type="ChEBI" id="CHEBI:16304"/>
        <dbReference type="ChEBI" id="CHEBI:18036"/>
        <dbReference type="ChEBI" id="CHEBI:18408"/>
        <dbReference type="ChEBI" id="CHEBI:30616"/>
        <dbReference type="ChEBI" id="CHEBI:57692"/>
        <dbReference type="ChEBI" id="CHEBI:58307"/>
        <dbReference type="EC" id="2.5.1.17"/>
    </reaction>
</comment>
<evidence type="ECO:0000313" key="7">
    <source>
        <dbReference type="Proteomes" id="UP000177169"/>
    </source>
</evidence>
<dbReference type="EC" id="2.5.1.17" evidence="4"/>
<name>A0A1F7Z2R3_9BACT</name>
<dbReference type="Proteomes" id="UP000177169">
    <property type="component" value="Unassembled WGS sequence"/>
</dbReference>
<comment type="pathway">
    <text evidence="4">Cofactor biosynthesis; adenosylcobalamin biosynthesis; adenosylcobalamin from cob(II)yrinate a,c-diamide: step 2/7.</text>
</comment>
<sequence length="188" mass="21488">MVIYTKKGDKGETGLYSTSPQKIRVSKNSYRIHAVGAVDELNSYLGVVISYSEDRKLNKILLDIQRNLLTIGSILGGSKLRFITGKARKFEKIIDELEGSLPPLKNFILPGGSQVTAHLHYARSVARRMERVIVRLDEKNRIKPQILVYVNRLSDFLFMLARQQSFKEGVKEEIWIGKKIKVTRDNKK</sequence>
<dbReference type="EMBL" id="MGGR01000011">
    <property type="protein sequence ID" value="OGM33933.1"/>
    <property type="molecule type" value="Genomic_DNA"/>
</dbReference>
<dbReference type="InterPro" id="IPR029499">
    <property type="entry name" value="PduO-typ"/>
</dbReference>
<gene>
    <name evidence="6" type="ORF">A3D01_05940</name>
</gene>
<dbReference type="GO" id="GO:0009236">
    <property type="term" value="P:cobalamin biosynthetic process"/>
    <property type="evidence" value="ECO:0007669"/>
    <property type="project" value="UniProtKB-UniRule"/>
</dbReference>
<evidence type="ECO:0000259" key="5">
    <source>
        <dbReference type="Pfam" id="PF01923"/>
    </source>
</evidence>
<dbReference type="PANTHER" id="PTHR12213:SF0">
    <property type="entry name" value="CORRINOID ADENOSYLTRANSFERASE MMAB"/>
    <property type="match status" value="1"/>
</dbReference>
<dbReference type="SUPFAM" id="SSF89028">
    <property type="entry name" value="Cobalamin adenosyltransferase-like"/>
    <property type="match status" value="1"/>
</dbReference>
<dbReference type="NCBIfam" id="TIGR00636">
    <property type="entry name" value="PduO_Nterm"/>
    <property type="match status" value="1"/>
</dbReference>
<dbReference type="Pfam" id="PF01923">
    <property type="entry name" value="Cob_adeno_trans"/>
    <property type="match status" value="1"/>
</dbReference>
<organism evidence="6 7">
    <name type="scientific">Candidatus Woesebacteria bacterium RIFCSPHIGHO2_02_FULL_39_13</name>
    <dbReference type="NCBI Taxonomy" id="1802505"/>
    <lineage>
        <taxon>Bacteria</taxon>
        <taxon>Candidatus Woeseibacteriota</taxon>
    </lineage>
</organism>
<dbReference type="STRING" id="1802505.A3D01_05940"/>
<dbReference type="Gene3D" id="1.20.1200.10">
    <property type="entry name" value="Cobalamin adenosyltransferase-like"/>
    <property type="match status" value="1"/>
</dbReference>
<keyword evidence="1 4" id="KW-0808">Transferase</keyword>
<comment type="caution">
    <text evidence="6">The sequence shown here is derived from an EMBL/GenBank/DDBJ whole genome shotgun (WGS) entry which is preliminary data.</text>
</comment>
<evidence type="ECO:0000256" key="2">
    <source>
        <dbReference type="ARBA" id="ARBA00022741"/>
    </source>
</evidence>
<dbReference type="GO" id="GO:0005524">
    <property type="term" value="F:ATP binding"/>
    <property type="evidence" value="ECO:0007669"/>
    <property type="project" value="UniProtKB-UniRule"/>
</dbReference>
<reference evidence="6 7" key="1">
    <citation type="journal article" date="2016" name="Nat. Commun.">
        <title>Thousands of microbial genomes shed light on interconnected biogeochemical processes in an aquifer system.</title>
        <authorList>
            <person name="Anantharaman K."/>
            <person name="Brown C.T."/>
            <person name="Hug L.A."/>
            <person name="Sharon I."/>
            <person name="Castelle C.J."/>
            <person name="Probst A.J."/>
            <person name="Thomas B.C."/>
            <person name="Singh A."/>
            <person name="Wilkins M.J."/>
            <person name="Karaoz U."/>
            <person name="Brodie E.L."/>
            <person name="Williams K.H."/>
            <person name="Hubbard S.S."/>
            <person name="Banfield J.F."/>
        </authorList>
    </citation>
    <scope>NUCLEOTIDE SEQUENCE [LARGE SCALE GENOMIC DNA]</scope>
</reference>
<dbReference type="UniPathway" id="UPA00148">
    <property type="reaction ID" value="UER00233"/>
</dbReference>
<evidence type="ECO:0000256" key="1">
    <source>
        <dbReference type="ARBA" id="ARBA00022679"/>
    </source>
</evidence>
<evidence type="ECO:0000313" key="6">
    <source>
        <dbReference type="EMBL" id="OGM33933.1"/>
    </source>
</evidence>
<comment type="catalytic activity">
    <reaction evidence="4">
        <text>2 cob(II)yrinate a,c diamide + reduced [electron-transfer flavoprotein] + 2 ATP = 2 adenosylcob(III)yrinate a,c-diamide + 2 triphosphate + oxidized [electron-transfer flavoprotein] + 3 H(+)</text>
        <dbReference type="Rhea" id="RHEA:11528"/>
        <dbReference type="Rhea" id="RHEA-COMP:10685"/>
        <dbReference type="Rhea" id="RHEA-COMP:10686"/>
        <dbReference type="ChEBI" id="CHEBI:15378"/>
        <dbReference type="ChEBI" id="CHEBI:18036"/>
        <dbReference type="ChEBI" id="CHEBI:30616"/>
        <dbReference type="ChEBI" id="CHEBI:57692"/>
        <dbReference type="ChEBI" id="CHEBI:58307"/>
        <dbReference type="ChEBI" id="CHEBI:58503"/>
        <dbReference type="ChEBI" id="CHEBI:58537"/>
        <dbReference type="EC" id="2.5.1.17"/>
    </reaction>
</comment>
<keyword evidence="4" id="KW-0169">Cobalamin biosynthesis</keyword>
<evidence type="ECO:0000256" key="3">
    <source>
        <dbReference type="ARBA" id="ARBA00022840"/>
    </source>
</evidence>
<dbReference type="PANTHER" id="PTHR12213">
    <property type="entry name" value="CORRINOID ADENOSYLTRANSFERASE"/>
    <property type="match status" value="1"/>
</dbReference>
<dbReference type="AlphaFoldDB" id="A0A1F7Z2R3"/>
<keyword evidence="2 4" id="KW-0547">Nucleotide-binding</keyword>
<comment type="similarity">
    <text evidence="4">Belongs to the Cob(I)alamin adenosyltransferase family.</text>
</comment>
<proteinExistence type="inferred from homology"/>
<accession>A0A1F7Z2R3</accession>
<keyword evidence="3 4" id="KW-0067">ATP-binding</keyword>
<dbReference type="InterPro" id="IPR036451">
    <property type="entry name" value="CblAdoTrfase-like_sf"/>
</dbReference>
<dbReference type="InterPro" id="IPR016030">
    <property type="entry name" value="CblAdoTrfase-like"/>
</dbReference>